<evidence type="ECO:0000256" key="2">
    <source>
        <dbReference type="ARBA" id="ARBA00004892"/>
    </source>
</evidence>
<name>X0WAH1_9ZZZZ</name>
<comment type="similarity">
    <text evidence="3">Belongs to the metallo-dependent hydrolases superfamily. Uronate isomerase family.</text>
</comment>
<proteinExistence type="inferred from homology"/>
<dbReference type="GO" id="GO:0019698">
    <property type="term" value="P:D-galacturonate catabolic process"/>
    <property type="evidence" value="ECO:0007669"/>
    <property type="project" value="TreeGrafter"/>
</dbReference>
<dbReference type="GO" id="GO:0042840">
    <property type="term" value="P:D-glucuronate catabolic process"/>
    <property type="evidence" value="ECO:0007669"/>
    <property type="project" value="TreeGrafter"/>
</dbReference>
<protein>
    <recommendedName>
        <fullName evidence="5">Uronate isomerase</fullName>
        <ecNumber evidence="4">5.3.1.12</ecNumber>
    </recommendedName>
</protein>
<evidence type="ECO:0000256" key="4">
    <source>
        <dbReference type="ARBA" id="ARBA00012546"/>
    </source>
</evidence>
<dbReference type="AlphaFoldDB" id="X0WAH1"/>
<dbReference type="InterPro" id="IPR003766">
    <property type="entry name" value="Uronate_isomerase"/>
</dbReference>
<feature type="non-terminal residue" evidence="7">
    <location>
        <position position="1"/>
    </location>
</feature>
<dbReference type="GO" id="GO:0008880">
    <property type="term" value="F:glucuronate isomerase activity"/>
    <property type="evidence" value="ECO:0007669"/>
    <property type="project" value="UniProtKB-EC"/>
</dbReference>
<sequence length="169" mass="19770">VMFMYDVAVPLREEVGIIDVHTHHDLRQIMENEPFPNIWRAEVLEEREGYENCDHYIIQLAAKSAGFSQALARDPNVSDYDKWVALSMVLPDLEGNHVHQWLHLDLRREFGIKELLSGETGDRIWRVINERLKEKEMLPQAILKRAGVKLFAQLTILRMTCVIIKWPKI</sequence>
<evidence type="ECO:0000256" key="3">
    <source>
        <dbReference type="ARBA" id="ARBA00008397"/>
    </source>
</evidence>
<dbReference type="SUPFAM" id="SSF51556">
    <property type="entry name" value="Metallo-dependent hydrolases"/>
    <property type="match status" value="1"/>
</dbReference>
<dbReference type="EC" id="5.3.1.12" evidence="4"/>
<dbReference type="InterPro" id="IPR032466">
    <property type="entry name" value="Metal_Hydrolase"/>
</dbReference>
<comment type="catalytic activity">
    <reaction evidence="1">
        <text>D-glucuronate = D-fructuronate</text>
        <dbReference type="Rhea" id="RHEA:13049"/>
        <dbReference type="ChEBI" id="CHEBI:58720"/>
        <dbReference type="ChEBI" id="CHEBI:59863"/>
        <dbReference type="EC" id="5.3.1.12"/>
    </reaction>
</comment>
<dbReference type="Pfam" id="PF02614">
    <property type="entry name" value="UxaC"/>
    <property type="match status" value="1"/>
</dbReference>
<accession>X0WAH1</accession>
<organism evidence="7">
    <name type="scientific">marine sediment metagenome</name>
    <dbReference type="NCBI Taxonomy" id="412755"/>
    <lineage>
        <taxon>unclassified sequences</taxon>
        <taxon>metagenomes</taxon>
        <taxon>ecological metagenomes</taxon>
    </lineage>
</organism>
<keyword evidence="6" id="KW-0413">Isomerase</keyword>
<dbReference type="PANTHER" id="PTHR30068">
    <property type="entry name" value="URONATE ISOMERASE"/>
    <property type="match status" value="1"/>
</dbReference>
<comment type="caution">
    <text evidence="7">The sequence shown here is derived from an EMBL/GenBank/DDBJ whole genome shotgun (WGS) entry which is preliminary data.</text>
</comment>
<evidence type="ECO:0000256" key="6">
    <source>
        <dbReference type="ARBA" id="ARBA00023235"/>
    </source>
</evidence>
<comment type="pathway">
    <text evidence="2">Carbohydrate metabolism; pentose and glucuronate interconversion.</text>
</comment>
<gene>
    <name evidence="7" type="ORF">S01H1_53115</name>
</gene>
<dbReference type="EMBL" id="BARS01034378">
    <property type="protein sequence ID" value="GAG21568.1"/>
    <property type="molecule type" value="Genomic_DNA"/>
</dbReference>
<reference evidence="7" key="1">
    <citation type="journal article" date="2014" name="Front. Microbiol.">
        <title>High frequency of phylogenetically diverse reductive dehalogenase-homologous genes in deep subseafloor sedimentary metagenomes.</title>
        <authorList>
            <person name="Kawai M."/>
            <person name="Futagami T."/>
            <person name="Toyoda A."/>
            <person name="Takaki Y."/>
            <person name="Nishi S."/>
            <person name="Hori S."/>
            <person name="Arai W."/>
            <person name="Tsubouchi T."/>
            <person name="Morono Y."/>
            <person name="Uchiyama I."/>
            <person name="Ito T."/>
            <person name="Fujiyama A."/>
            <person name="Inagaki F."/>
            <person name="Takami H."/>
        </authorList>
    </citation>
    <scope>NUCLEOTIDE SEQUENCE</scope>
    <source>
        <strain evidence="7">Expedition CK06-06</strain>
    </source>
</reference>
<evidence type="ECO:0000313" key="7">
    <source>
        <dbReference type="EMBL" id="GAG21568.1"/>
    </source>
</evidence>
<evidence type="ECO:0000256" key="1">
    <source>
        <dbReference type="ARBA" id="ARBA00001165"/>
    </source>
</evidence>
<dbReference type="PANTHER" id="PTHR30068:SF3">
    <property type="entry name" value="PHOSPHOLIPID_GLYCEROL ACYLTRANSFERASE DOMAIN-CONTAINING PROTEIN"/>
    <property type="match status" value="1"/>
</dbReference>
<evidence type="ECO:0000256" key="5">
    <source>
        <dbReference type="ARBA" id="ARBA00020555"/>
    </source>
</evidence>
<dbReference type="Gene3D" id="1.10.2020.10">
    <property type="entry name" value="uronate isomerase, domain 2, chain A"/>
    <property type="match status" value="1"/>
</dbReference>
<dbReference type="UniPathway" id="UPA00246"/>